<dbReference type="EMBL" id="MN739479">
    <property type="protein sequence ID" value="QHT07013.1"/>
    <property type="molecule type" value="Genomic_DNA"/>
</dbReference>
<evidence type="ECO:0000313" key="2">
    <source>
        <dbReference type="EMBL" id="QHT07013.1"/>
    </source>
</evidence>
<dbReference type="InterPro" id="IPR036412">
    <property type="entry name" value="HAD-like_sf"/>
</dbReference>
<protein>
    <recommendedName>
        <fullName evidence="1">FCP1 homology domain-containing protein</fullName>
    </recommendedName>
</protein>
<proteinExistence type="predicted"/>
<evidence type="ECO:0000259" key="1">
    <source>
        <dbReference type="SMART" id="SM00577"/>
    </source>
</evidence>
<dbReference type="Pfam" id="PF03031">
    <property type="entry name" value="NIF"/>
    <property type="match status" value="1"/>
</dbReference>
<dbReference type="SUPFAM" id="SSF56784">
    <property type="entry name" value="HAD-like"/>
    <property type="match status" value="1"/>
</dbReference>
<organism evidence="2">
    <name type="scientific">viral metagenome</name>
    <dbReference type="NCBI Taxonomy" id="1070528"/>
    <lineage>
        <taxon>unclassified sequences</taxon>
        <taxon>metagenomes</taxon>
        <taxon>organismal metagenomes</taxon>
    </lineage>
</organism>
<reference evidence="2" key="1">
    <citation type="journal article" date="2020" name="Nature">
        <title>Giant virus diversity and host interactions through global metagenomics.</title>
        <authorList>
            <person name="Schulz F."/>
            <person name="Roux S."/>
            <person name="Paez-Espino D."/>
            <person name="Jungbluth S."/>
            <person name="Walsh D.A."/>
            <person name="Denef V.J."/>
            <person name="McMahon K.D."/>
            <person name="Konstantinidis K.T."/>
            <person name="Eloe-Fadrosh E.A."/>
            <person name="Kyrpides N.C."/>
            <person name="Woyke T."/>
        </authorList>
    </citation>
    <scope>NUCLEOTIDE SEQUENCE</scope>
    <source>
        <strain evidence="2">GVMAG-M-3300021962-46</strain>
    </source>
</reference>
<dbReference type="AlphaFoldDB" id="A0A6C0CRU4"/>
<sequence>MDGLPYIIILDWDGTIAGQVDYQSQKHAMHQYFKKFGLKGRPNNNKIPKAFLPTQNLIRPGFSNFIHDITQYFNNQVIFYVYTASERIWAYKEIQWVEKSHGIKFQRPIFTRDDCTVDVGGNYRKSLQAIFPRILRSIGRNPPLTKQEKDELFENRILIIDNNSVYIDHQNKLLLCPDYNYIVFENLLEDIPSAYLKHPNIRSYILSLTNSGLLCPFFPSNDLNHLMYKKYEWLALKCKQITEGNKIYMKDVFFPYLTKLIIRNHLKAFSPNVVKQLQEAVWKRSEKQKH</sequence>
<dbReference type="InterPro" id="IPR004274">
    <property type="entry name" value="FCP1_dom"/>
</dbReference>
<accession>A0A6C0CRU4</accession>
<dbReference type="Gene3D" id="3.40.50.1000">
    <property type="entry name" value="HAD superfamily/HAD-like"/>
    <property type="match status" value="1"/>
</dbReference>
<name>A0A6C0CRU4_9ZZZZ</name>
<dbReference type="SMART" id="SM00577">
    <property type="entry name" value="CPDc"/>
    <property type="match status" value="1"/>
</dbReference>
<dbReference type="InterPro" id="IPR023214">
    <property type="entry name" value="HAD_sf"/>
</dbReference>
<feature type="domain" description="FCP1 homology" evidence="1">
    <location>
        <begin position="4"/>
        <end position="186"/>
    </location>
</feature>